<dbReference type="OMA" id="CENISHD"/>
<feature type="region of interest" description="Disordered" evidence="1">
    <location>
        <begin position="105"/>
        <end position="277"/>
    </location>
</feature>
<dbReference type="SMART" id="SM00228">
    <property type="entry name" value="PDZ"/>
    <property type="match status" value="1"/>
</dbReference>
<protein>
    <submittedName>
        <fullName evidence="3">Pdz domain containing protein</fullName>
    </submittedName>
</protein>
<dbReference type="InterPro" id="IPR001478">
    <property type="entry name" value="PDZ"/>
</dbReference>
<evidence type="ECO:0000256" key="1">
    <source>
        <dbReference type="SAM" id="MobiDB-lite"/>
    </source>
</evidence>
<sequence>MGGDLIRYKLRRDRNSDRWGFKITTFGNFTYITGVYENTPAARAGVGLNTIMVTINGIPCENISHDQICQAIQKADRYMTLVTRRPCGDEVGKVNENTRHMALKASNTAGDHEDMPKSTKKIENKQRLKFKKHSENDHLSQPKEREEVKEKTSSKHHSESVMPLHETNVDDSRNNEKKKRTPQDQRRRRSSSDVKGSANRPTSGVVENETTRNVHRSEDVHRAESSLPKKKSKHVQKSKSEADVVVVKTYRSSTVTQRKGEEGEEKAENPEPSFPSVYELQTSLPAGKRRTLLLSNGKSLEDRIASLNNL</sequence>
<dbReference type="SUPFAM" id="SSF50156">
    <property type="entry name" value="PDZ domain-like"/>
    <property type="match status" value="1"/>
</dbReference>
<feature type="compositionally biased region" description="Basic and acidic residues" evidence="1">
    <location>
        <begin position="209"/>
        <end position="224"/>
    </location>
</feature>
<organism evidence="3 4">
    <name type="scientific">Echinococcus multilocularis</name>
    <name type="common">Fox tapeworm</name>
    <dbReference type="NCBI Taxonomy" id="6211"/>
    <lineage>
        <taxon>Eukaryota</taxon>
        <taxon>Metazoa</taxon>
        <taxon>Spiralia</taxon>
        <taxon>Lophotrochozoa</taxon>
        <taxon>Platyhelminthes</taxon>
        <taxon>Cestoda</taxon>
        <taxon>Eucestoda</taxon>
        <taxon>Cyclophyllidea</taxon>
        <taxon>Taeniidae</taxon>
        <taxon>Echinococcus</taxon>
    </lineage>
</organism>
<feature type="compositionally biased region" description="Basic residues" evidence="1">
    <location>
        <begin position="228"/>
        <end position="237"/>
    </location>
</feature>
<evidence type="ECO:0000259" key="2">
    <source>
        <dbReference type="PROSITE" id="PS50106"/>
    </source>
</evidence>
<dbReference type="InterPro" id="IPR036034">
    <property type="entry name" value="PDZ_sf"/>
</dbReference>
<dbReference type="Gene3D" id="2.30.42.10">
    <property type="match status" value="1"/>
</dbReference>
<reference evidence="3" key="2">
    <citation type="submission" date="2015-11" db="EMBL/GenBank/DDBJ databases">
        <authorList>
            <person name="Zhang Y."/>
            <person name="Guo Z."/>
        </authorList>
    </citation>
    <scope>NUCLEOTIDE SEQUENCE</scope>
</reference>
<dbReference type="PROSITE" id="PS50106">
    <property type="entry name" value="PDZ"/>
    <property type="match status" value="1"/>
</dbReference>
<evidence type="ECO:0000313" key="3">
    <source>
        <dbReference type="EMBL" id="CDI97289.1"/>
    </source>
</evidence>
<accession>A0A087VYL9</accession>
<dbReference type="OrthoDB" id="10041077at2759"/>
<feature type="compositionally biased region" description="Basic and acidic residues" evidence="1">
    <location>
        <begin position="133"/>
        <end position="159"/>
    </location>
</feature>
<feature type="domain" description="PDZ" evidence="2">
    <location>
        <begin position="7"/>
        <end position="87"/>
    </location>
</feature>
<keyword evidence="4" id="KW-1185">Reference proteome</keyword>
<feature type="compositionally biased region" description="Basic and acidic residues" evidence="1">
    <location>
        <begin position="167"/>
        <end position="185"/>
    </location>
</feature>
<dbReference type="Proteomes" id="UP000017246">
    <property type="component" value="Unassembled WGS sequence"/>
</dbReference>
<dbReference type="EMBL" id="LN902844">
    <property type="protein sequence ID" value="CDI97289.1"/>
    <property type="molecule type" value="Genomic_DNA"/>
</dbReference>
<feature type="compositionally biased region" description="Basic and acidic residues" evidence="1">
    <location>
        <begin position="110"/>
        <end position="126"/>
    </location>
</feature>
<name>A0A087VYL9_ECHMU</name>
<gene>
    <name evidence="3" type="ORF">EmuJ_000105600</name>
</gene>
<proteinExistence type="predicted"/>
<reference evidence="3" key="1">
    <citation type="journal article" date="2013" name="Nature">
        <title>The genomes of four tapeworm species reveal adaptations to parasitism.</title>
        <authorList>
            <person name="Tsai I.J."/>
            <person name="Zarowiecki M."/>
            <person name="Holroyd N."/>
            <person name="Garciarrubio A."/>
            <person name="Sanchez-Flores A."/>
            <person name="Brooks K.L."/>
            <person name="Tracey A."/>
            <person name="Bobes R.J."/>
            <person name="Fragoso G."/>
            <person name="Sciutto E."/>
            <person name="Aslett M."/>
            <person name="Beasley H."/>
            <person name="Bennett H.M."/>
            <person name="Cai J."/>
            <person name="Camicia F."/>
            <person name="Clark R."/>
            <person name="Cucher M."/>
            <person name="De Silva N."/>
            <person name="Day T.A."/>
            <person name="Deplazes P."/>
            <person name="Estrada K."/>
            <person name="Fernandez C."/>
            <person name="Holland P.W."/>
            <person name="Hou J."/>
            <person name="Hu S."/>
            <person name="Huckvale T."/>
            <person name="Hung S.S."/>
            <person name="Kamenetzky L."/>
            <person name="Keane J.A."/>
            <person name="Kiss F."/>
            <person name="Koziol U."/>
            <person name="Lambert O."/>
            <person name="Liu K."/>
            <person name="Luo X."/>
            <person name="Luo Y."/>
            <person name="Macchiaroli N."/>
            <person name="Nichol S."/>
            <person name="Paps J."/>
            <person name="Parkinson J."/>
            <person name="Pouchkina-Stantcheva N."/>
            <person name="Riddiford N."/>
            <person name="Rosenzvit M."/>
            <person name="Salinas G."/>
            <person name="Wasmuth J.D."/>
            <person name="Zamanian M."/>
            <person name="Zheng Y."/>
            <person name="Cai X."/>
            <person name="Soberon X."/>
            <person name="Olson P.D."/>
            <person name="Laclette J.P."/>
            <person name="Brehm K."/>
            <person name="Berriman M."/>
            <person name="Garciarrubio A."/>
            <person name="Bobes R.J."/>
            <person name="Fragoso G."/>
            <person name="Sanchez-Flores A."/>
            <person name="Estrada K."/>
            <person name="Cevallos M.A."/>
            <person name="Morett E."/>
            <person name="Gonzalez V."/>
            <person name="Portillo T."/>
            <person name="Ochoa-Leyva A."/>
            <person name="Jose M.V."/>
            <person name="Sciutto E."/>
            <person name="Landa A."/>
            <person name="Jimenez L."/>
            <person name="Valdes V."/>
            <person name="Carrero J.C."/>
            <person name="Larralde C."/>
            <person name="Morales-Montor J."/>
            <person name="Limon-Lason J."/>
            <person name="Soberon X."/>
            <person name="Laclette J.P."/>
        </authorList>
    </citation>
    <scope>NUCLEOTIDE SEQUENCE [LARGE SCALE GENOMIC DNA]</scope>
</reference>
<feature type="compositionally biased region" description="Basic and acidic residues" evidence="1">
    <location>
        <begin position="258"/>
        <end position="269"/>
    </location>
</feature>
<dbReference type="AlphaFoldDB" id="A0A087VYL9"/>
<dbReference type="Pfam" id="PF00595">
    <property type="entry name" value="PDZ"/>
    <property type="match status" value="1"/>
</dbReference>
<evidence type="ECO:0000313" key="4">
    <source>
        <dbReference type="Proteomes" id="UP000017246"/>
    </source>
</evidence>